<dbReference type="CDD" id="cd01392">
    <property type="entry name" value="HTH_LacI"/>
    <property type="match status" value="1"/>
</dbReference>
<organism evidence="8 9">
    <name type="scientific">Glycomyces artemisiae</name>
    <dbReference type="NCBI Taxonomy" id="1076443"/>
    <lineage>
        <taxon>Bacteria</taxon>
        <taxon>Bacillati</taxon>
        <taxon>Actinomycetota</taxon>
        <taxon>Actinomycetes</taxon>
        <taxon>Glycomycetales</taxon>
        <taxon>Glycomycetaceae</taxon>
        <taxon>Glycomyces</taxon>
    </lineage>
</organism>
<dbReference type="RefSeq" id="WP_106363679.1">
    <property type="nucleotide sequence ID" value="NZ_PVTJ01000003.1"/>
</dbReference>
<evidence type="ECO:0000259" key="5">
    <source>
        <dbReference type="PROSITE" id="PS50932"/>
    </source>
</evidence>
<evidence type="ECO:0000313" key="8">
    <source>
        <dbReference type="EMBL" id="PRY59769.1"/>
    </source>
</evidence>
<keyword evidence="9" id="KW-1185">Reference proteome</keyword>
<dbReference type="PANTHER" id="PTHR30146:SF109">
    <property type="entry name" value="HTH-TYPE TRANSCRIPTIONAL REGULATOR GALS"/>
    <property type="match status" value="1"/>
</dbReference>
<dbReference type="PANTHER" id="PTHR30146">
    <property type="entry name" value="LACI-RELATED TRANSCRIPTIONAL REPRESSOR"/>
    <property type="match status" value="1"/>
</dbReference>
<name>A0A2T0UPA2_9ACTN</name>
<comment type="caution">
    <text evidence="8">The sequence shown here is derived from an EMBL/GenBank/DDBJ whole genome shotgun (WGS) entry which is preliminary data.</text>
</comment>
<evidence type="ECO:0000256" key="3">
    <source>
        <dbReference type="ARBA" id="ARBA00023163"/>
    </source>
</evidence>
<dbReference type="PROSITE" id="PS50943">
    <property type="entry name" value="HTH_CROC1"/>
    <property type="match status" value="1"/>
</dbReference>
<dbReference type="Proteomes" id="UP000238176">
    <property type="component" value="Unassembled WGS sequence"/>
</dbReference>
<sequence length="338" mass="36267">MTERSTGRRRPTIREVARLAGVSHQTVSRYLRSREGLKPATLERIDAAVRELDYRPNLLARSMRTKHTGRIAVLMPNLVHSHPAKLISGAAVAAHEAGFTVEVVAIEGGAEERSARLLELAYSGQVEGILALAPILPSVEAELPADAAVVVSADFDDRMRGLGELSDAAPVYEIVEGLAALGHKRLYHVAGDPEFASARARRAAYLDAVERFGLESVGVFDGDYSAESGVEAMRALPAGRLPTAVVAASDGIAAGVIRGARNRGLEVPRDLSVTGWDDLEVARYLPPSLTTVHIDLAGLGRRAMIRLVKALSGIELDPPELPLNQVIWRESTAVARPH</sequence>
<evidence type="ECO:0000259" key="6">
    <source>
        <dbReference type="PROSITE" id="PS50943"/>
    </source>
</evidence>
<dbReference type="Pfam" id="PF13377">
    <property type="entry name" value="Peripla_BP_3"/>
    <property type="match status" value="1"/>
</dbReference>
<dbReference type="Gene3D" id="1.10.260.40">
    <property type="entry name" value="lambda repressor-like DNA-binding domains"/>
    <property type="match status" value="1"/>
</dbReference>
<feature type="DNA-binding region" description="H-T-H motif" evidence="4">
    <location>
        <begin position="12"/>
        <end position="31"/>
    </location>
</feature>
<dbReference type="EMBL" id="PVTJ01000003">
    <property type="protein sequence ID" value="PRY59769.1"/>
    <property type="molecule type" value="Genomic_DNA"/>
</dbReference>
<evidence type="ECO:0000256" key="1">
    <source>
        <dbReference type="ARBA" id="ARBA00023015"/>
    </source>
</evidence>
<dbReference type="InterPro" id="IPR001387">
    <property type="entry name" value="Cro/C1-type_HTH"/>
</dbReference>
<protein>
    <submittedName>
        <fullName evidence="8">LacI family transcriptional regulator</fullName>
    </submittedName>
</protein>
<accession>A0A2T0UPA2</accession>
<dbReference type="SUPFAM" id="SSF53822">
    <property type="entry name" value="Periplasmic binding protein-like I"/>
    <property type="match status" value="1"/>
</dbReference>
<dbReference type="InterPro" id="IPR001647">
    <property type="entry name" value="HTH_TetR"/>
</dbReference>
<feature type="domain" description="HTH lacI-type" evidence="5">
    <location>
        <begin position="11"/>
        <end position="65"/>
    </location>
</feature>
<dbReference type="AlphaFoldDB" id="A0A2T0UPA2"/>
<evidence type="ECO:0000256" key="2">
    <source>
        <dbReference type="ARBA" id="ARBA00023125"/>
    </source>
</evidence>
<dbReference type="PROSITE" id="PS50932">
    <property type="entry name" value="HTH_LACI_2"/>
    <property type="match status" value="1"/>
</dbReference>
<dbReference type="InterPro" id="IPR046335">
    <property type="entry name" value="LacI/GalR-like_sensor"/>
</dbReference>
<feature type="domain" description="HTH tetR-type" evidence="7">
    <location>
        <begin position="1"/>
        <end position="49"/>
    </location>
</feature>
<feature type="domain" description="HTH cro/C1-type" evidence="6">
    <location>
        <begin position="12"/>
        <end position="45"/>
    </location>
</feature>
<evidence type="ECO:0000256" key="4">
    <source>
        <dbReference type="PROSITE-ProRule" id="PRU00335"/>
    </source>
</evidence>
<dbReference type="Pfam" id="PF00356">
    <property type="entry name" value="LacI"/>
    <property type="match status" value="1"/>
</dbReference>
<proteinExistence type="predicted"/>
<dbReference type="OrthoDB" id="9785139at2"/>
<gene>
    <name evidence="8" type="ORF">B0I28_103243</name>
</gene>
<reference evidence="8 9" key="1">
    <citation type="submission" date="2018-03" db="EMBL/GenBank/DDBJ databases">
        <title>Genomic Encyclopedia of Type Strains, Phase III (KMG-III): the genomes of soil and plant-associated and newly described type strains.</title>
        <authorList>
            <person name="Whitman W."/>
        </authorList>
    </citation>
    <scope>NUCLEOTIDE SEQUENCE [LARGE SCALE GENOMIC DNA]</scope>
    <source>
        <strain evidence="8 9">CGMCC 4.7067</strain>
    </source>
</reference>
<dbReference type="GO" id="GO:0000976">
    <property type="term" value="F:transcription cis-regulatory region binding"/>
    <property type="evidence" value="ECO:0007669"/>
    <property type="project" value="TreeGrafter"/>
</dbReference>
<evidence type="ECO:0000313" key="9">
    <source>
        <dbReference type="Proteomes" id="UP000238176"/>
    </source>
</evidence>
<dbReference type="InterPro" id="IPR000843">
    <property type="entry name" value="HTH_LacI"/>
</dbReference>
<keyword evidence="3" id="KW-0804">Transcription</keyword>
<dbReference type="SMART" id="SM00354">
    <property type="entry name" value="HTH_LACI"/>
    <property type="match status" value="1"/>
</dbReference>
<dbReference type="InterPro" id="IPR028082">
    <property type="entry name" value="Peripla_BP_I"/>
</dbReference>
<dbReference type="InterPro" id="IPR010982">
    <property type="entry name" value="Lambda_DNA-bd_dom_sf"/>
</dbReference>
<keyword evidence="2 4" id="KW-0238">DNA-binding</keyword>
<dbReference type="Gene3D" id="3.40.50.2300">
    <property type="match status" value="2"/>
</dbReference>
<evidence type="ECO:0000259" key="7">
    <source>
        <dbReference type="PROSITE" id="PS50977"/>
    </source>
</evidence>
<keyword evidence="1" id="KW-0805">Transcription regulation</keyword>
<dbReference type="PROSITE" id="PS50977">
    <property type="entry name" value="HTH_TETR_2"/>
    <property type="match status" value="1"/>
</dbReference>
<dbReference type="GO" id="GO:0003700">
    <property type="term" value="F:DNA-binding transcription factor activity"/>
    <property type="evidence" value="ECO:0007669"/>
    <property type="project" value="TreeGrafter"/>
</dbReference>
<dbReference type="PROSITE" id="PS00356">
    <property type="entry name" value="HTH_LACI_1"/>
    <property type="match status" value="1"/>
</dbReference>
<dbReference type="SUPFAM" id="SSF47413">
    <property type="entry name" value="lambda repressor-like DNA-binding domains"/>
    <property type="match status" value="1"/>
</dbReference>